<dbReference type="Pfam" id="PF09527">
    <property type="entry name" value="ATPase_gene1"/>
    <property type="match status" value="1"/>
</dbReference>
<keyword evidence="1" id="KW-0812">Transmembrane</keyword>
<dbReference type="EMBL" id="JAKFGM010000001">
    <property type="protein sequence ID" value="MCF2513695.1"/>
    <property type="molecule type" value="Genomic_DNA"/>
</dbReference>
<proteinExistence type="predicted"/>
<dbReference type="InterPro" id="IPR032820">
    <property type="entry name" value="ATPase_put"/>
</dbReference>
<keyword evidence="1" id="KW-0472">Membrane</keyword>
<accession>A0A9X1QIF3</accession>
<keyword evidence="1" id="KW-1133">Transmembrane helix</keyword>
<evidence type="ECO:0000313" key="2">
    <source>
        <dbReference type="EMBL" id="MCF2513695.1"/>
    </source>
</evidence>
<keyword evidence="3" id="KW-1185">Reference proteome</keyword>
<reference evidence="2" key="1">
    <citation type="submission" date="2022-01" db="EMBL/GenBank/DDBJ databases">
        <authorList>
            <person name="Jo J.-H."/>
            <person name="Im W.-T."/>
        </authorList>
    </citation>
    <scope>NUCLEOTIDE SEQUENCE</scope>
    <source>
        <strain evidence="2">G124</strain>
    </source>
</reference>
<feature type="transmembrane region" description="Helical" evidence="1">
    <location>
        <begin position="76"/>
        <end position="97"/>
    </location>
</feature>
<feature type="transmembrane region" description="Helical" evidence="1">
    <location>
        <begin position="52"/>
        <end position="70"/>
    </location>
</feature>
<organism evidence="2 3">
    <name type="scientific">Sphingomonas cremea</name>
    <dbReference type="NCBI Taxonomy" id="2904799"/>
    <lineage>
        <taxon>Bacteria</taxon>
        <taxon>Pseudomonadati</taxon>
        <taxon>Pseudomonadota</taxon>
        <taxon>Alphaproteobacteria</taxon>
        <taxon>Sphingomonadales</taxon>
        <taxon>Sphingomonadaceae</taxon>
        <taxon>Sphingomonas</taxon>
    </lineage>
</organism>
<evidence type="ECO:0000256" key="1">
    <source>
        <dbReference type="SAM" id="Phobius"/>
    </source>
</evidence>
<gene>
    <name evidence="2" type="ORF">LVY65_01250</name>
</gene>
<evidence type="ECO:0000313" key="3">
    <source>
        <dbReference type="Proteomes" id="UP001139410"/>
    </source>
</evidence>
<dbReference type="Proteomes" id="UP001139410">
    <property type="component" value="Unassembled WGS sequence"/>
</dbReference>
<name>A0A9X1QIF3_9SPHN</name>
<protein>
    <submittedName>
        <fullName evidence="2">AtpZ/AtpI family protein</fullName>
    </submittedName>
</protein>
<comment type="caution">
    <text evidence="2">The sequence shown here is derived from an EMBL/GenBank/DDBJ whole genome shotgun (WGS) entry which is preliminary data.</text>
</comment>
<sequence length="110" mass="12044">MVEDENGQAETSPEDARLTSLRERLKRADKLENETRPQIDSRTVIRSAGLRAAQSLVGMPFGGAVIGWVLDRLFDTAPWIMLALMFIGFAGGVMDVMKYSKGSPDRGSGK</sequence>
<dbReference type="RefSeq" id="WP_235066196.1">
    <property type="nucleotide sequence ID" value="NZ_JAKFGM010000001.1"/>
</dbReference>
<dbReference type="AlphaFoldDB" id="A0A9X1QIF3"/>